<dbReference type="InterPro" id="IPR050264">
    <property type="entry name" value="Bact_CCA-adding_enz_type3_sf"/>
</dbReference>
<evidence type="ECO:0000256" key="1">
    <source>
        <dbReference type="ARBA" id="ARBA00001946"/>
    </source>
</evidence>
<accession>A0A2S7TZX0</accession>
<evidence type="ECO:0000256" key="5">
    <source>
        <dbReference type="ARBA" id="ARBA00022723"/>
    </source>
</evidence>
<dbReference type="SUPFAM" id="SSF81301">
    <property type="entry name" value="Nucleotidyltransferase"/>
    <property type="match status" value="1"/>
</dbReference>
<dbReference type="GO" id="GO:0000049">
    <property type="term" value="F:tRNA binding"/>
    <property type="evidence" value="ECO:0007669"/>
    <property type="project" value="TreeGrafter"/>
</dbReference>
<dbReference type="Proteomes" id="UP000239907">
    <property type="component" value="Unassembled WGS sequence"/>
</dbReference>
<evidence type="ECO:0000313" key="13">
    <source>
        <dbReference type="Proteomes" id="UP000239907"/>
    </source>
</evidence>
<dbReference type="Gene3D" id="1.10.3090.10">
    <property type="entry name" value="cca-adding enzyme, domain 2"/>
    <property type="match status" value="1"/>
</dbReference>
<dbReference type="GO" id="GO:0000166">
    <property type="term" value="F:nucleotide binding"/>
    <property type="evidence" value="ECO:0007669"/>
    <property type="project" value="UniProtKB-KW"/>
</dbReference>
<dbReference type="Pfam" id="PF12627">
    <property type="entry name" value="PolyA_pol_RNAbd"/>
    <property type="match status" value="1"/>
</dbReference>
<dbReference type="GO" id="GO:0046872">
    <property type="term" value="F:metal ion binding"/>
    <property type="evidence" value="ECO:0007669"/>
    <property type="project" value="UniProtKB-KW"/>
</dbReference>
<dbReference type="InterPro" id="IPR043519">
    <property type="entry name" value="NT_sf"/>
</dbReference>
<comment type="caution">
    <text evidence="12">The sequence shown here is derived from an EMBL/GenBank/DDBJ whole genome shotgun (WGS) entry which is preliminary data.</text>
</comment>
<dbReference type="OrthoDB" id="9805698at2"/>
<keyword evidence="13" id="KW-1185">Reference proteome</keyword>
<evidence type="ECO:0000313" key="12">
    <source>
        <dbReference type="EMBL" id="PQJ27503.1"/>
    </source>
</evidence>
<dbReference type="GO" id="GO:0008033">
    <property type="term" value="P:tRNA processing"/>
    <property type="evidence" value="ECO:0007669"/>
    <property type="project" value="UniProtKB-KW"/>
</dbReference>
<dbReference type="PANTHER" id="PTHR46173">
    <property type="entry name" value="CCA TRNA NUCLEOTIDYLTRANSFERASE 1, MITOCHONDRIAL"/>
    <property type="match status" value="1"/>
</dbReference>
<evidence type="ECO:0000256" key="4">
    <source>
        <dbReference type="ARBA" id="ARBA00022695"/>
    </source>
</evidence>
<keyword evidence="5" id="KW-0479">Metal-binding</keyword>
<dbReference type="InterPro" id="IPR006674">
    <property type="entry name" value="HD_domain"/>
</dbReference>
<evidence type="ECO:0000256" key="2">
    <source>
        <dbReference type="ARBA" id="ARBA00022679"/>
    </source>
</evidence>
<feature type="domain" description="Poly A polymerase head" evidence="9">
    <location>
        <begin position="22"/>
        <end position="142"/>
    </location>
</feature>
<keyword evidence="7" id="KW-0460">Magnesium</keyword>
<evidence type="ECO:0000256" key="6">
    <source>
        <dbReference type="ARBA" id="ARBA00022741"/>
    </source>
</evidence>
<keyword evidence="12" id="KW-0378">Hydrolase</keyword>
<dbReference type="InterPro" id="IPR002646">
    <property type="entry name" value="PolA_pol_head_dom"/>
</dbReference>
<dbReference type="Gene3D" id="3.30.460.10">
    <property type="entry name" value="Beta Polymerase, domain 2"/>
    <property type="match status" value="1"/>
</dbReference>
<dbReference type="Pfam" id="PF01966">
    <property type="entry name" value="HD"/>
    <property type="match status" value="1"/>
</dbReference>
<dbReference type="CDD" id="cd05398">
    <property type="entry name" value="NT_ClassII-CCAase"/>
    <property type="match status" value="1"/>
</dbReference>
<protein>
    <submittedName>
        <fullName evidence="12">Phosphohydrolase</fullName>
    </submittedName>
</protein>
<evidence type="ECO:0000259" key="9">
    <source>
        <dbReference type="Pfam" id="PF01743"/>
    </source>
</evidence>
<keyword evidence="8" id="KW-0694">RNA-binding</keyword>
<reference evidence="12 13" key="1">
    <citation type="submission" date="2016-12" db="EMBL/GenBank/DDBJ databases">
        <title>Study of bacterial adaptation to deep sea.</title>
        <authorList>
            <person name="Song J."/>
            <person name="Yoshizawa S."/>
            <person name="Kogure K."/>
        </authorList>
    </citation>
    <scope>NUCLEOTIDE SEQUENCE [LARGE SCALE GENOMIC DNA]</scope>
    <source>
        <strain evidence="12 13">SAORIC-165</strain>
    </source>
</reference>
<dbReference type="EMBL" id="MQWA01000001">
    <property type="protein sequence ID" value="PQJ27503.1"/>
    <property type="molecule type" value="Genomic_DNA"/>
</dbReference>
<evidence type="ECO:0000256" key="7">
    <source>
        <dbReference type="ARBA" id="ARBA00022842"/>
    </source>
</evidence>
<sequence length="437" mass="49342">MPNLLKAAQKIAQTLHQAGHTCYFTGGCVRDSLLNKSPKDFDIATSATPKQVRKLFPKSDSIGAHFGVILVRVHGLAFEVATFRTDGTYTDNRRPNSVTFSSPQEDASRRDFTVNGLFQEPLTGEIIDFVNGSADIDQKIIRAIGNPVDRFQEDALRLMRAIRFATKLDFEIEPATWEAICENAHLLEHIAIERIQAEFNQILVHKDRARGLDLMVQSGLIRHCIPEVLDLQGCEQPPQFHPEGDVYVHTKIMLNMLSGEPSLELCLAVLLHDIGKPSTYSYNPEEDRIRFSGHDQVGAEMAEVILKRLKYSNKTIEEVCAMVKNHMNFMNVRFMKTSKVKRFMARPTYQQEMELHRVDCGSSNGITENYDFLRAKEQEFAAEPLIPPPLISGKDLISLGYPPGPDFKPIIEAIQNEQLEGKLSTKEQAIAWLSENY</sequence>
<proteinExistence type="inferred from homology"/>
<comment type="cofactor">
    <cofactor evidence="1">
        <name>Mg(2+)</name>
        <dbReference type="ChEBI" id="CHEBI:18420"/>
    </cofactor>
</comment>
<comment type="similarity">
    <text evidence="8">Belongs to the tRNA nucleotidyltransferase/poly(A) polymerase family.</text>
</comment>
<dbReference type="InterPro" id="IPR003607">
    <property type="entry name" value="HD/PDEase_dom"/>
</dbReference>
<feature type="domain" description="HD" evidence="10">
    <location>
        <begin position="260"/>
        <end position="333"/>
    </location>
</feature>
<keyword evidence="3" id="KW-0819">tRNA processing</keyword>
<name>A0A2S7TZX0_9BACT</name>
<dbReference type="InterPro" id="IPR006675">
    <property type="entry name" value="HDIG_dom"/>
</dbReference>
<dbReference type="SUPFAM" id="SSF81891">
    <property type="entry name" value="Poly A polymerase C-terminal region-like"/>
    <property type="match status" value="1"/>
</dbReference>
<keyword evidence="2 8" id="KW-0808">Transferase</keyword>
<dbReference type="PANTHER" id="PTHR46173:SF1">
    <property type="entry name" value="CCA TRNA NUCLEOTIDYLTRANSFERASE 1, MITOCHONDRIAL"/>
    <property type="match status" value="1"/>
</dbReference>
<dbReference type="NCBIfam" id="TIGR00277">
    <property type="entry name" value="HDIG"/>
    <property type="match status" value="1"/>
</dbReference>
<dbReference type="RefSeq" id="WP_105041990.1">
    <property type="nucleotide sequence ID" value="NZ_MQWA01000001.1"/>
</dbReference>
<evidence type="ECO:0000256" key="8">
    <source>
        <dbReference type="RuleBase" id="RU003953"/>
    </source>
</evidence>
<keyword evidence="6" id="KW-0547">Nucleotide-binding</keyword>
<dbReference type="PROSITE" id="PS51257">
    <property type="entry name" value="PROKAR_LIPOPROTEIN"/>
    <property type="match status" value="1"/>
</dbReference>
<evidence type="ECO:0000259" key="11">
    <source>
        <dbReference type="Pfam" id="PF12627"/>
    </source>
</evidence>
<dbReference type="GO" id="GO:0016779">
    <property type="term" value="F:nucleotidyltransferase activity"/>
    <property type="evidence" value="ECO:0007669"/>
    <property type="project" value="UniProtKB-KW"/>
</dbReference>
<evidence type="ECO:0000256" key="3">
    <source>
        <dbReference type="ARBA" id="ARBA00022694"/>
    </source>
</evidence>
<dbReference type="AlphaFoldDB" id="A0A2S7TZX0"/>
<dbReference type="Pfam" id="PF01743">
    <property type="entry name" value="PolyA_pol"/>
    <property type="match status" value="1"/>
</dbReference>
<dbReference type="GO" id="GO:0016787">
    <property type="term" value="F:hydrolase activity"/>
    <property type="evidence" value="ECO:0007669"/>
    <property type="project" value="UniProtKB-KW"/>
</dbReference>
<keyword evidence="4" id="KW-0548">Nucleotidyltransferase</keyword>
<organism evidence="12 13">
    <name type="scientific">Rubritalea profundi</name>
    <dbReference type="NCBI Taxonomy" id="1658618"/>
    <lineage>
        <taxon>Bacteria</taxon>
        <taxon>Pseudomonadati</taxon>
        <taxon>Verrucomicrobiota</taxon>
        <taxon>Verrucomicrobiia</taxon>
        <taxon>Verrucomicrobiales</taxon>
        <taxon>Rubritaleaceae</taxon>
        <taxon>Rubritalea</taxon>
    </lineage>
</organism>
<gene>
    <name evidence="12" type="ORF">BSZ32_02660</name>
</gene>
<dbReference type="CDD" id="cd00077">
    <property type="entry name" value="HDc"/>
    <property type="match status" value="1"/>
</dbReference>
<evidence type="ECO:0000259" key="10">
    <source>
        <dbReference type="Pfam" id="PF01966"/>
    </source>
</evidence>
<feature type="domain" description="tRNA nucleotidyltransferase/poly(A) polymerase RNA and SrmB- binding" evidence="11">
    <location>
        <begin position="169"/>
        <end position="228"/>
    </location>
</feature>
<dbReference type="InterPro" id="IPR032828">
    <property type="entry name" value="PolyA_RNA-bd"/>
</dbReference>